<dbReference type="InterPro" id="IPR036155">
    <property type="entry name" value="Crypto/Photolyase_N_sf"/>
</dbReference>
<dbReference type="InterPro" id="IPR036134">
    <property type="entry name" value="Crypto/Photolyase_FAD-like_sf"/>
</dbReference>
<keyword evidence="3 6" id="KW-0285">Flavoprotein</keyword>
<dbReference type="PANTHER" id="PTHR11455:SF22">
    <property type="entry name" value="CRYPTOCHROME DASH"/>
    <property type="match status" value="1"/>
</dbReference>
<evidence type="ECO:0000313" key="8">
    <source>
        <dbReference type="EMBL" id="MFC3116684.1"/>
    </source>
</evidence>
<evidence type="ECO:0000256" key="4">
    <source>
        <dbReference type="ARBA" id="ARBA00022827"/>
    </source>
</evidence>
<reference evidence="9" key="1">
    <citation type="journal article" date="2019" name="Int. J. Syst. Evol. Microbiol.">
        <title>The Global Catalogue of Microorganisms (GCM) 10K type strain sequencing project: providing services to taxonomists for standard genome sequencing and annotation.</title>
        <authorList>
            <consortium name="The Broad Institute Genomics Platform"/>
            <consortium name="The Broad Institute Genome Sequencing Center for Infectious Disease"/>
            <person name="Wu L."/>
            <person name="Ma J."/>
        </authorList>
    </citation>
    <scope>NUCLEOTIDE SEQUENCE [LARGE SCALE GENOMIC DNA]</scope>
    <source>
        <strain evidence="9">KCTC 52237</strain>
    </source>
</reference>
<dbReference type="PANTHER" id="PTHR11455">
    <property type="entry name" value="CRYPTOCHROME"/>
    <property type="match status" value="1"/>
</dbReference>
<comment type="function">
    <text evidence="6">May have a photoreceptor function.</text>
</comment>
<dbReference type="SUPFAM" id="SSF48173">
    <property type="entry name" value="Cryptochrome/photolyase FAD-binding domain"/>
    <property type="match status" value="1"/>
</dbReference>
<accession>A0ABV7FGC7</accession>
<protein>
    <recommendedName>
        <fullName evidence="2 6">Cryptochrome DASH</fullName>
    </recommendedName>
</protein>
<keyword evidence="5 6" id="KW-0157">Chromophore</keyword>
<keyword evidence="9" id="KW-1185">Reference proteome</keyword>
<dbReference type="Gene3D" id="1.10.579.10">
    <property type="entry name" value="DNA Cyclobutane Dipyrimidine Photolyase, subunit A, domain 3"/>
    <property type="match status" value="1"/>
</dbReference>
<evidence type="ECO:0000256" key="3">
    <source>
        <dbReference type="ARBA" id="ARBA00022630"/>
    </source>
</evidence>
<comment type="cofactor">
    <cofactor evidence="6">
        <name>(6R)-5,10-methylene-5,6,7,8-tetrahydrofolate</name>
        <dbReference type="ChEBI" id="CHEBI:15636"/>
    </cofactor>
    <text evidence="6">Binds 1 5,10-methenyltetrahydrofolate (MTHF) per subunit.</text>
</comment>
<gene>
    <name evidence="8" type="ORF">ACFODX_14015</name>
</gene>
<name>A0ABV7FGC7_9GAMM</name>
<evidence type="ECO:0000256" key="1">
    <source>
        <dbReference type="ARBA" id="ARBA00005862"/>
    </source>
</evidence>
<organism evidence="8 9">
    <name type="scientific">Cellvibrio fontiphilus</name>
    <dbReference type="NCBI Taxonomy" id="1815559"/>
    <lineage>
        <taxon>Bacteria</taxon>
        <taxon>Pseudomonadati</taxon>
        <taxon>Pseudomonadota</taxon>
        <taxon>Gammaproteobacteria</taxon>
        <taxon>Cellvibrionales</taxon>
        <taxon>Cellvibrionaceae</taxon>
        <taxon>Cellvibrio</taxon>
    </lineage>
</organism>
<dbReference type="InterPro" id="IPR006050">
    <property type="entry name" value="DNA_photolyase_N"/>
</dbReference>
<dbReference type="NCBIfam" id="TIGR02765">
    <property type="entry name" value="crypto_DASH"/>
    <property type="match status" value="1"/>
</dbReference>
<dbReference type="Pfam" id="PF00875">
    <property type="entry name" value="DNA_photolyase"/>
    <property type="match status" value="1"/>
</dbReference>
<dbReference type="PROSITE" id="PS51645">
    <property type="entry name" value="PHR_CRY_ALPHA_BETA"/>
    <property type="match status" value="1"/>
</dbReference>
<dbReference type="InterPro" id="IPR002081">
    <property type="entry name" value="Cryptochrome/DNA_photolyase_1"/>
</dbReference>
<dbReference type="RefSeq" id="WP_378120229.1">
    <property type="nucleotide sequence ID" value="NZ_JBHRTF010000006.1"/>
</dbReference>
<sequence>MRKAIYWFRYDLRLEDNPGWSQLVANNDWVIGVYVMPSRWLLPQRYQQKSLGLHRQEFLLESLQQLRQNLREKGSELILIVGEPAAALSRLIEEWDIGAITVAEHPGSDEQADVQRLREKIDIPLRTVENFTLFDRAELPFNLTELPLIFSQFRKWVETRPFTRSLPPAPRLRQPVVLNNSPCELDQWLGIVRAQQLVQPGDSKRLPFRGGSTAGLAQLHYFLAGQHLINNYKNTRNGLDGWDFSSKLSPWLANGCLSARQVAQAIKDYEQAHGANESTYWLYFELLWREYFQWLAFRFGKRLFALRGIQDKNPLLSFYPEAYTAWCAGNTGNAFVDAFMRQLAATGWMSNRGRQIVASYLINQLGVDWRYGAAWFEQQLIDYDCAANWGNWQYLAGVGTDPRGRREFNIQKQRDSYDPDGSFIARWVG</sequence>
<comment type="similarity">
    <text evidence="1 6">Belongs to the DNA photolyase class-1 family.</text>
</comment>
<dbReference type="Proteomes" id="UP001595555">
    <property type="component" value="Unassembled WGS sequence"/>
</dbReference>
<evidence type="ECO:0000256" key="2">
    <source>
        <dbReference type="ARBA" id="ARBA00017881"/>
    </source>
</evidence>
<evidence type="ECO:0000256" key="6">
    <source>
        <dbReference type="RuleBase" id="RU367151"/>
    </source>
</evidence>
<dbReference type="PRINTS" id="PR00147">
    <property type="entry name" value="DNAPHOTLYASE"/>
</dbReference>
<dbReference type="EMBL" id="JBHRTF010000006">
    <property type="protein sequence ID" value="MFC3116684.1"/>
    <property type="molecule type" value="Genomic_DNA"/>
</dbReference>
<comment type="cofactor">
    <cofactor evidence="6">
        <name>FAD</name>
        <dbReference type="ChEBI" id="CHEBI:57692"/>
    </cofactor>
    <text evidence="6">Binds 1 FAD per subunit.</text>
</comment>
<proteinExistence type="inferred from homology"/>
<dbReference type="Pfam" id="PF03441">
    <property type="entry name" value="FAD_binding_7"/>
    <property type="match status" value="1"/>
</dbReference>
<dbReference type="Gene3D" id="1.25.40.80">
    <property type="match status" value="1"/>
</dbReference>
<dbReference type="InterPro" id="IPR014729">
    <property type="entry name" value="Rossmann-like_a/b/a_fold"/>
</dbReference>
<comment type="caution">
    <text evidence="8">The sequence shown here is derived from an EMBL/GenBank/DDBJ whole genome shotgun (WGS) entry which is preliminary data.</text>
</comment>
<dbReference type="InterPro" id="IPR005101">
    <property type="entry name" value="Cryptochr/Photolyase_FAD-bd"/>
</dbReference>
<dbReference type="SUPFAM" id="SSF52425">
    <property type="entry name" value="Cryptochrome/photolyase, N-terminal domain"/>
    <property type="match status" value="1"/>
</dbReference>
<feature type="domain" description="Photolyase/cryptochrome alpha/beta" evidence="7">
    <location>
        <begin position="2"/>
        <end position="133"/>
    </location>
</feature>
<evidence type="ECO:0000313" key="9">
    <source>
        <dbReference type="Proteomes" id="UP001595555"/>
    </source>
</evidence>
<evidence type="ECO:0000259" key="7">
    <source>
        <dbReference type="PROSITE" id="PS51645"/>
    </source>
</evidence>
<evidence type="ECO:0000256" key="5">
    <source>
        <dbReference type="ARBA" id="ARBA00022991"/>
    </source>
</evidence>
<dbReference type="InterPro" id="IPR014133">
    <property type="entry name" value="Cry_DASH"/>
</dbReference>
<dbReference type="Gene3D" id="3.40.50.620">
    <property type="entry name" value="HUPs"/>
    <property type="match status" value="1"/>
</dbReference>
<keyword evidence="4 6" id="KW-0274">FAD</keyword>